<dbReference type="InterPro" id="IPR003491">
    <property type="entry name" value="REP-like_C"/>
</dbReference>
<dbReference type="Pfam" id="PF02486">
    <property type="entry name" value="Rep_trans"/>
    <property type="match status" value="1"/>
</dbReference>
<gene>
    <name evidence="2" type="ORF">D8865_03835</name>
</gene>
<proteinExistence type="predicted"/>
<dbReference type="RefSeq" id="WP_125447262.1">
    <property type="nucleotide sequence ID" value="NZ_RJNH01000003.1"/>
</dbReference>
<evidence type="ECO:0000259" key="1">
    <source>
        <dbReference type="Pfam" id="PF02486"/>
    </source>
</evidence>
<feature type="domain" description="Replication initiation protein-like C-terminal" evidence="1">
    <location>
        <begin position="127"/>
        <end position="286"/>
    </location>
</feature>
<organism evidence="2 3">
    <name type="scientific">Streptococcus mitis</name>
    <dbReference type="NCBI Taxonomy" id="28037"/>
    <lineage>
        <taxon>Bacteria</taxon>
        <taxon>Bacillati</taxon>
        <taxon>Bacillota</taxon>
        <taxon>Bacilli</taxon>
        <taxon>Lactobacillales</taxon>
        <taxon>Streptococcaceae</taxon>
        <taxon>Streptococcus</taxon>
        <taxon>Streptococcus mitis group</taxon>
    </lineage>
</organism>
<dbReference type="AlphaFoldDB" id="A0A3R9PIB1"/>
<keyword evidence="2" id="KW-0396">Initiation factor</keyword>
<evidence type="ECO:0000313" key="3">
    <source>
        <dbReference type="Proteomes" id="UP000278653"/>
    </source>
</evidence>
<name>A0A3R9PIB1_STRMT</name>
<accession>A0A3R9PIB1</accession>
<protein>
    <submittedName>
        <fullName evidence="2">Replication initiation factor</fullName>
    </submittedName>
</protein>
<sequence length="376" mass="44872">MIQCDVDEISFVFLPDFNEMMSDYEAFASNICLKIDELLELEKYTVNFKLNEKGFAGYNHIINFDEFEILLCFNTDSPRMGIFLKFSGQGLKHYLKRREEDNQKISYRQLVQKFFELENYFRGSCRVSKIDFAIDFKDEGLKVNQIYQELNKSIIKSKYVDSVTNTIKLRKNQSNIRTINTNNRAETIYVGSKANKGNSLLLRIYDKKLEQEQKKGIYYDEALKCDDWVRFEMSIRQAYANQTGLDILKCRNDKELSSLIFQRFTDKYLFFKNDELWDISKVMLEYVSTDFDLLRSKPRRKNDLLSTYIYLLKNSGLESFLYKIDKIYGNESIQEFFKHVLIHFKTKYKPSPDTIIFLNNRKDELKKEKEPWKIFK</sequence>
<reference evidence="2 3" key="1">
    <citation type="submission" date="2018-11" db="EMBL/GenBank/DDBJ databases">
        <title>Species Designations Belie Phenotypic and Genotypic Heterogeneity in Oral Streptococci.</title>
        <authorList>
            <person name="Velsko I."/>
        </authorList>
    </citation>
    <scope>NUCLEOTIDE SEQUENCE [LARGE SCALE GENOMIC DNA]</scope>
    <source>
        <strain evidence="2 3">BCC15</strain>
    </source>
</reference>
<dbReference type="EMBL" id="RJNH01000003">
    <property type="protein sequence ID" value="RSI61759.1"/>
    <property type="molecule type" value="Genomic_DNA"/>
</dbReference>
<comment type="caution">
    <text evidence="2">The sequence shown here is derived from an EMBL/GenBank/DDBJ whole genome shotgun (WGS) entry which is preliminary data.</text>
</comment>
<evidence type="ECO:0000313" key="2">
    <source>
        <dbReference type="EMBL" id="RSI61759.1"/>
    </source>
</evidence>
<dbReference type="GO" id="GO:0003743">
    <property type="term" value="F:translation initiation factor activity"/>
    <property type="evidence" value="ECO:0007669"/>
    <property type="project" value="UniProtKB-KW"/>
</dbReference>
<keyword evidence="2" id="KW-0648">Protein biosynthesis</keyword>
<dbReference type="Proteomes" id="UP000278653">
    <property type="component" value="Unassembled WGS sequence"/>
</dbReference>